<proteinExistence type="predicted"/>
<evidence type="ECO:0000313" key="2">
    <source>
        <dbReference type="Proteomes" id="UP000298138"/>
    </source>
</evidence>
<accession>A0A4S2MI18</accession>
<reference evidence="1 2" key="1">
    <citation type="submission" date="2019-04" db="EMBL/GenBank/DDBJ databases">
        <title>Comparative genomics and transcriptomics to analyze fruiting body development in filamentous ascomycetes.</title>
        <authorList>
            <consortium name="DOE Joint Genome Institute"/>
            <person name="Lutkenhaus R."/>
            <person name="Traeger S."/>
            <person name="Breuer J."/>
            <person name="Kuo A."/>
            <person name="Lipzen A."/>
            <person name="Pangilinan J."/>
            <person name="Dilworth D."/>
            <person name="Sandor L."/>
            <person name="Poggeler S."/>
            <person name="Barry K."/>
            <person name="Grigoriev I.V."/>
            <person name="Nowrousian M."/>
        </authorList>
    </citation>
    <scope>NUCLEOTIDE SEQUENCE [LARGE SCALE GENOMIC DNA]</scope>
    <source>
        <strain evidence="1 2">CBS 389.68</strain>
    </source>
</reference>
<dbReference type="InParanoid" id="A0A4S2MI18"/>
<name>A0A4S2MI18_9PEZI</name>
<sequence length="187" mass="20543">MLWFQPRVEPHYVYVGLQGPLLLSSLLPITPNIPPSRPANAPIAMFLTQTTSLLILHPPHHGTTWCVVRQPVAHRLASSSSLCTPPPGAGRRGTEISRVPGLGDVDWIGMEWSGGIWVCEIWVVGREVSVADKVGSRWRVREGLDGWRLGGLGVGREMETSSVDMRRGGEGIEIEVWKLRVKSGIVL</sequence>
<dbReference type="Proteomes" id="UP000298138">
    <property type="component" value="Unassembled WGS sequence"/>
</dbReference>
<keyword evidence="2" id="KW-1185">Reference proteome</keyword>
<dbReference type="AlphaFoldDB" id="A0A4S2MI18"/>
<organism evidence="1 2">
    <name type="scientific">Ascodesmis nigricans</name>
    <dbReference type="NCBI Taxonomy" id="341454"/>
    <lineage>
        <taxon>Eukaryota</taxon>
        <taxon>Fungi</taxon>
        <taxon>Dikarya</taxon>
        <taxon>Ascomycota</taxon>
        <taxon>Pezizomycotina</taxon>
        <taxon>Pezizomycetes</taxon>
        <taxon>Pezizales</taxon>
        <taxon>Ascodesmidaceae</taxon>
        <taxon>Ascodesmis</taxon>
    </lineage>
</organism>
<gene>
    <name evidence="1" type="ORF">EX30DRAFT_256363</name>
</gene>
<protein>
    <submittedName>
        <fullName evidence="1">Uncharacterized protein</fullName>
    </submittedName>
</protein>
<evidence type="ECO:0000313" key="1">
    <source>
        <dbReference type="EMBL" id="TGZ76355.1"/>
    </source>
</evidence>
<dbReference type="EMBL" id="ML220183">
    <property type="protein sequence ID" value="TGZ76355.1"/>
    <property type="molecule type" value="Genomic_DNA"/>
</dbReference>